<dbReference type="Gene3D" id="3.40.50.280">
    <property type="entry name" value="Cobalamin-binding domain"/>
    <property type="match status" value="1"/>
</dbReference>
<evidence type="ECO:0000256" key="1">
    <source>
        <dbReference type="ARBA" id="ARBA00001966"/>
    </source>
</evidence>
<keyword evidence="2" id="KW-0489">Methyltransferase</keyword>
<dbReference type="CDD" id="cd02068">
    <property type="entry name" value="radical_SAM_B12_BD"/>
    <property type="match status" value="1"/>
</dbReference>
<dbReference type="InterPro" id="IPR007197">
    <property type="entry name" value="rSAM"/>
</dbReference>
<proteinExistence type="predicted"/>
<evidence type="ECO:0000313" key="11">
    <source>
        <dbReference type="Proteomes" id="UP000249782"/>
    </source>
</evidence>
<evidence type="ECO:0000256" key="6">
    <source>
        <dbReference type="ARBA" id="ARBA00023004"/>
    </source>
</evidence>
<evidence type="ECO:0000259" key="8">
    <source>
        <dbReference type="PROSITE" id="PS51332"/>
    </source>
</evidence>
<dbReference type="SUPFAM" id="SSF52242">
    <property type="entry name" value="Cobalamin (vitamin B12)-binding domain"/>
    <property type="match status" value="1"/>
</dbReference>
<name>A0A328PEM8_9EURY</name>
<dbReference type="InterPro" id="IPR023404">
    <property type="entry name" value="rSAM_horseshoe"/>
</dbReference>
<dbReference type="OrthoDB" id="2305at2157"/>
<comment type="caution">
    <text evidence="10">The sequence shown here is derived from an EMBL/GenBank/DDBJ whole genome shotgun (WGS) entry which is preliminary data.</text>
</comment>
<feature type="domain" description="Radical SAM core" evidence="9">
    <location>
        <begin position="188"/>
        <end position="412"/>
    </location>
</feature>
<evidence type="ECO:0000256" key="2">
    <source>
        <dbReference type="ARBA" id="ARBA00022603"/>
    </source>
</evidence>
<dbReference type="RefSeq" id="WP_112093032.1">
    <property type="nucleotide sequence ID" value="NZ_QLOE01000001.1"/>
</dbReference>
<feature type="domain" description="B12-binding" evidence="8">
    <location>
        <begin position="10"/>
        <end position="143"/>
    </location>
</feature>
<evidence type="ECO:0000256" key="4">
    <source>
        <dbReference type="ARBA" id="ARBA00022691"/>
    </source>
</evidence>
<evidence type="ECO:0000259" key="9">
    <source>
        <dbReference type="PROSITE" id="PS51918"/>
    </source>
</evidence>
<dbReference type="Proteomes" id="UP000249782">
    <property type="component" value="Unassembled WGS sequence"/>
</dbReference>
<reference evidence="10 11" key="1">
    <citation type="submission" date="2018-06" db="EMBL/GenBank/DDBJ databases">
        <title>Draft genome sequence of hyperthermophilic methanogen Methanothermobacter tenebrarum sp. MCM-B 1447.</title>
        <authorList>
            <person name="Pore S.D."/>
            <person name="Dagar S."/>
            <person name="Dhakephalkar P.K."/>
        </authorList>
    </citation>
    <scope>NUCLEOTIDE SEQUENCE [LARGE SCALE GENOMIC DNA]</scope>
    <source>
        <strain evidence="10 11">MCM B 1447</strain>
    </source>
</reference>
<dbReference type="SMART" id="SM00729">
    <property type="entry name" value="Elp3"/>
    <property type="match status" value="1"/>
</dbReference>
<dbReference type="InterPro" id="IPR036724">
    <property type="entry name" value="Cobalamin-bd_sf"/>
</dbReference>
<sequence length="468" mass="53016">MGVVLLNPQDKTAVKNKLGLSLPPLNLMYLAASLEKASFSVKIIDDDLKRWGYEKIAKIIEKLNPLIVGVTATTATIKSSLEYIKAIKSLLPDVLTVIGGPHPTFLPLDTLKSLRELDVVVIGEGEETITELAEKYERKDKKGLEEVRGIAYRTGSRLKINRPRPLIKDLDKLPFPARHLIPFHEYETSNEEAGGMITSRGCVYSCEYCSSSLIMGKKFRFRSPENVVDEIEELVYNYGLHDIAFLDDTFMLHRRRAQAIADEIKARGIDVSFVTSSRVDMVKRSILEKLKSAGMSTIYYGVESGSQRILDLMKKGITLQQAKDAVKAAKSVGVDVIASFILGYPGETPEEMDKTIDFSIKLDPDYSQYSILTPFPGTPIYYKLKKDGLLEEDWDKYTVIHPVIKYEKLGLSKELVKRKLVKAYFKFYSRPSYLLKHTHMIKVFLETFYRTYIKPNLPFRDVIASKSA</sequence>
<protein>
    <submittedName>
        <fullName evidence="10">B12-binding domain-containing radical SAM protein</fullName>
    </submittedName>
</protein>
<keyword evidence="3" id="KW-0808">Transferase</keyword>
<dbReference type="GO" id="GO:0003824">
    <property type="term" value="F:catalytic activity"/>
    <property type="evidence" value="ECO:0007669"/>
    <property type="project" value="InterPro"/>
</dbReference>
<gene>
    <name evidence="10" type="ORF">DPC56_00035</name>
</gene>
<keyword evidence="5" id="KW-0479">Metal-binding</keyword>
<dbReference type="Pfam" id="PF04055">
    <property type="entry name" value="Radical_SAM"/>
    <property type="match status" value="1"/>
</dbReference>
<dbReference type="SFLD" id="SFLDG01082">
    <property type="entry name" value="B12-binding_domain_containing"/>
    <property type="match status" value="1"/>
</dbReference>
<keyword evidence="6" id="KW-0408">Iron</keyword>
<dbReference type="InterPro" id="IPR034466">
    <property type="entry name" value="Methyltransferase_Class_B"/>
</dbReference>
<dbReference type="PROSITE" id="PS51918">
    <property type="entry name" value="RADICAL_SAM"/>
    <property type="match status" value="1"/>
</dbReference>
<organism evidence="10 11">
    <name type="scientific">Methanothermobacter tenebrarum</name>
    <dbReference type="NCBI Taxonomy" id="680118"/>
    <lineage>
        <taxon>Archaea</taxon>
        <taxon>Methanobacteriati</taxon>
        <taxon>Methanobacteriota</taxon>
        <taxon>Methanomada group</taxon>
        <taxon>Methanobacteria</taxon>
        <taxon>Methanobacteriales</taxon>
        <taxon>Methanobacteriaceae</taxon>
        <taxon>Methanothermobacter</taxon>
    </lineage>
</organism>
<dbReference type="InterPro" id="IPR058240">
    <property type="entry name" value="rSAM_sf"/>
</dbReference>
<accession>A0A328PEM8</accession>
<dbReference type="AlphaFoldDB" id="A0A328PEM8"/>
<dbReference type="PANTHER" id="PTHR43409:SF7">
    <property type="entry name" value="BLL1977 PROTEIN"/>
    <property type="match status" value="1"/>
</dbReference>
<dbReference type="InterPro" id="IPR006158">
    <property type="entry name" value="Cobalamin-bd"/>
</dbReference>
<dbReference type="Gene3D" id="3.80.30.20">
    <property type="entry name" value="tm_1862 like domain"/>
    <property type="match status" value="1"/>
</dbReference>
<dbReference type="GO" id="GO:0031419">
    <property type="term" value="F:cobalamin binding"/>
    <property type="evidence" value="ECO:0007669"/>
    <property type="project" value="InterPro"/>
</dbReference>
<keyword evidence="7" id="KW-0411">Iron-sulfur</keyword>
<dbReference type="GO" id="GO:0051539">
    <property type="term" value="F:4 iron, 4 sulfur cluster binding"/>
    <property type="evidence" value="ECO:0007669"/>
    <property type="project" value="UniProtKB-KW"/>
</dbReference>
<dbReference type="CDD" id="cd01335">
    <property type="entry name" value="Radical_SAM"/>
    <property type="match status" value="1"/>
</dbReference>
<dbReference type="PANTHER" id="PTHR43409">
    <property type="entry name" value="ANAEROBIC MAGNESIUM-PROTOPORPHYRIN IX MONOMETHYL ESTER CYCLASE-RELATED"/>
    <property type="match status" value="1"/>
</dbReference>
<evidence type="ECO:0000256" key="5">
    <source>
        <dbReference type="ARBA" id="ARBA00022723"/>
    </source>
</evidence>
<evidence type="ECO:0000256" key="7">
    <source>
        <dbReference type="ARBA" id="ARBA00023014"/>
    </source>
</evidence>
<dbReference type="Pfam" id="PF02310">
    <property type="entry name" value="B12-binding"/>
    <property type="match status" value="1"/>
</dbReference>
<dbReference type="PROSITE" id="PS51332">
    <property type="entry name" value="B12_BINDING"/>
    <property type="match status" value="1"/>
</dbReference>
<dbReference type="SFLD" id="SFLDS00029">
    <property type="entry name" value="Radical_SAM"/>
    <property type="match status" value="1"/>
</dbReference>
<evidence type="ECO:0000256" key="3">
    <source>
        <dbReference type="ARBA" id="ARBA00022679"/>
    </source>
</evidence>
<dbReference type="EMBL" id="QLOE01000001">
    <property type="protein sequence ID" value="RAO79721.1"/>
    <property type="molecule type" value="Genomic_DNA"/>
</dbReference>
<dbReference type="GO" id="GO:0046872">
    <property type="term" value="F:metal ion binding"/>
    <property type="evidence" value="ECO:0007669"/>
    <property type="project" value="UniProtKB-KW"/>
</dbReference>
<comment type="cofactor">
    <cofactor evidence="1">
        <name>[4Fe-4S] cluster</name>
        <dbReference type="ChEBI" id="CHEBI:49883"/>
    </cofactor>
</comment>
<keyword evidence="4" id="KW-0949">S-adenosyl-L-methionine</keyword>
<evidence type="ECO:0000313" key="10">
    <source>
        <dbReference type="EMBL" id="RAO79721.1"/>
    </source>
</evidence>
<dbReference type="InterPro" id="IPR006638">
    <property type="entry name" value="Elp3/MiaA/NifB-like_rSAM"/>
</dbReference>
<keyword evidence="11" id="KW-1185">Reference proteome</keyword>
<dbReference type="InterPro" id="IPR051198">
    <property type="entry name" value="BchE-like"/>
</dbReference>
<dbReference type="SFLD" id="SFLDG01123">
    <property type="entry name" value="methyltransferase_(Class_B)"/>
    <property type="match status" value="1"/>
</dbReference>
<dbReference type="SUPFAM" id="SSF102114">
    <property type="entry name" value="Radical SAM enzymes"/>
    <property type="match status" value="1"/>
</dbReference>